<reference evidence="1" key="1">
    <citation type="submission" date="2022-01" db="EMBL/GenBank/DDBJ databases">
        <title>Genome Sequence Resource for Two Populations of Ditylenchus destructor, the Migratory Endoparasitic Phytonematode.</title>
        <authorList>
            <person name="Zhang H."/>
            <person name="Lin R."/>
            <person name="Xie B."/>
        </authorList>
    </citation>
    <scope>NUCLEOTIDE SEQUENCE</scope>
    <source>
        <strain evidence="1">BazhouSP</strain>
    </source>
</reference>
<organism evidence="1 2">
    <name type="scientific">Ditylenchus destructor</name>
    <dbReference type="NCBI Taxonomy" id="166010"/>
    <lineage>
        <taxon>Eukaryota</taxon>
        <taxon>Metazoa</taxon>
        <taxon>Ecdysozoa</taxon>
        <taxon>Nematoda</taxon>
        <taxon>Chromadorea</taxon>
        <taxon>Rhabditida</taxon>
        <taxon>Tylenchina</taxon>
        <taxon>Tylenchomorpha</taxon>
        <taxon>Sphaerularioidea</taxon>
        <taxon>Anguinidae</taxon>
        <taxon>Anguininae</taxon>
        <taxon>Ditylenchus</taxon>
    </lineage>
</organism>
<evidence type="ECO:0000313" key="1">
    <source>
        <dbReference type="EMBL" id="KAI1693705.1"/>
    </source>
</evidence>
<gene>
    <name evidence="1" type="ORF">DdX_20516</name>
</gene>
<proteinExistence type="predicted"/>
<sequence>MGKAHFSFKDYKVLYSVKVIELDYKANYFKEEQNDEKTDPNYWPQFLEQPGVKPRVVLSWLHRESIDNLLDRLSKAFSSAVLPNSFKIVFAGNEDPLTEFRETNNTSGEILELKEGISAEFRNSKLCDEVTNYMLERSSI</sequence>
<accession>A0AAD4MH46</accession>
<keyword evidence="2" id="KW-1185">Reference proteome</keyword>
<dbReference type="AlphaFoldDB" id="A0AAD4MH46"/>
<comment type="caution">
    <text evidence="1">The sequence shown here is derived from an EMBL/GenBank/DDBJ whole genome shotgun (WGS) entry which is preliminary data.</text>
</comment>
<evidence type="ECO:0000313" key="2">
    <source>
        <dbReference type="Proteomes" id="UP001201812"/>
    </source>
</evidence>
<dbReference type="Proteomes" id="UP001201812">
    <property type="component" value="Unassembled WGS sequence"/>
</dbReference>
<dbReference type="EMBL" id="JAKKPZ010000596">
    <property type="protein sequence ID" value="KAI1693705.1"/>
    <property type="molecule type" value="Genomic_DNA"/>
</dbReference>
<name>A0AAD4MH46_9BILA</name>
<protein>
    <submittedName>
        <fullName evidence="1">Uncharacterized protein</fullName>
    </submittedName>
</protein>